<keyword evidence="2" id="KW-0611">Plant defense</keyword>
<gene>
    <name evidence="7" type="primary">LOC132805154</name>
    <name evidence="6" type="synonym">LOC132804964</name>
</gene>
<dbReference type="InterPro" id="IPR032675">
    <property type="entry name" value="LRR_dom_sf"/>
</dbReference>
<accession>A0ABM4AH41</accession>
<dbReference type="PANTHER" id="PTHR47186">
    <property type="entry name" value="LEUCINE-RICH REPEAT-CONTAINING PROTEIN 57"/>
    <property type="match status" value="1"/>
</dbReference>
<keyword evidence="5" id="KW-1185">Reference proteome</keyword>
<sequence>MSIVGQYSVALHSGTETVKSTKNLRELGGKLQKSLGSLMRSKVTEKEWKDVLSSRFWELKDEQTKTFAPFFLSYYDLSPRERRCFSYCSVFPKDFKFWKGHLIETWMSQGYLSGSQNPEEEGEKCFEILTKRSFFHDFRFGYNGRIVSCKMHDILHDFAQFLTRNECSVMRVQVDMEERERPGVEKVRHSWLSLAPNFPKIPISIFVKGNLRSLFIDCTSDTSLGDENMVFFHQDFRYLKHLRTLALRSSGITKVPEQIGQLIHLRHLCMYNSMNLQELADEVCDLCNLQTLILQGCSRLQRLPEGMGKLVNLRQLYMRGCSALVGLPKGIGGLTQLQTLDTMVIPKKNEAAYFLSLGDLKRLNHLRFQTSFFEIRNCCNLINPSRSELMYWECLVNVFLDFGGIDKKEEIRDEEDEFGILEALQPHPSLRYLRIKQYKGTNLYPKWMMGLDRLTGLDFIDCKQCESLPPLGRLLPSLAVLRIDGLDKVKKIGDEFLGLGVEQVEAVSFPKLKWLFFYNMRDWEDWEGTAGTSLQPGVMPCLKVLEIENCGNLKSLPPYLKHTPLHILRINASGVLSQSLQNSEEEFTNISRITRIFVDGQELENNS</sequence>
<evidence type="ECO:0000256" key="1">
    <source>
        <dbReference type="ARBA" id="ARBA00022737"/>
    </source>
</evidence>
<evidence type="ECO:0000259" key="3">
    <source>
        <dbReference type="Pfam" id="PF23559"/>
    </source>
</evidence>
<dbReference type="Pfam" id="PF23559">
    <property type="entry name" value="WHD_DRP"/>
    <property type="match status" value="1"/>
</dbReference>
<evidence type="ECO:0000256" key="2">
    <source>
        <dbReference type="ARBA" id="ARBA00022821"/>
    </source>
</evidence>
<feature type="domain" description="Disease resistance protein winged helix" evidence="3">
    <location>
        <begin position="90"/>
        <end position="159"/>
    </location>
</feature>
<dbReference type="PANTHER" id="PTHR47186:SF30">
    <property type="entry name" value="EF-HAND DOMAIN-CONTAINING PROTEIN"/>
    <property type="match status" value="1"/>
</dbReference>
<name>A0ABM4AH41_ZIZJJ</name>
<dbReference type="GeneID" id="132805154"/>
<evidence type="ECO:0000313" key="6">
    <source>
        <dbReference type="RefSeq" id="XP_060675455.1"/>
    </source>
</evidence>
<evidence type="ECO:0000313" key="5">
    <source>
        <dbReference type="Proteomes" id="UP001652623"/>
    </source>
</evidence>
<reference evidence="6 7" key="1">
    <citation type="submission" date="2025-05" db="UniProtKB">
        <authorList>
            <consortium name="RefSeq"/>
        </authorList>
    </citation>
    <scope>IDENTIFICATION</scope>
    <source>
        <tissue evidence="6 7">Seedling</tissue>
    </source>
</reference>
<dbReference type="Gene3D" id="3.80.10.10">
    <property type="entry name" value="Ribonuclease Inhibitor"/>
    <property type="match status" value="2"/>
</dbReference>
<dbReference type="InterPro" id="IPR055414">
    <property type="entry name" value="LRR_R13L4/SHOC2-like"/>
</dbReference>
<feature type="domain" description="Disease resistance R13L4/SHOC-2-like LRR" evidence="4">
    <location>
        <begin position="240"/>
        <end position="548"/>
    </location>
</feature>
<protein>
    <submittedName>
        <fullName evidence="6 7">Disease resistance RPP13-like protein 1 isoform X1</fullName>
    </submittedName>
</protein>
<evidence type="ECO:0000259" key="4">
    <source>
        <dbReference type="Pfam" id="PF23598"/>
    </source>
</evidence>
<dbReference type="InterPro" id="IPR036388">
    <property type="entry name" value="WH-like_DNA-bd_sf"/>
</dbReference>
<keyword evidence="1" id="KW-0677">Repeat</keyword>
<dbReference type="Pfam" id="PF23598">
    <property type="entry name" value="LRR_14"/>
    <property type="match status" value="1"/>
</dbReference>
<dbReference type="Proteomes" id="UP001652623">
    <property type="component" value="Chromosome 8"/>
</dbReference>
<proteinExistence type="predicted"/>
<dbReference type="InterPro" id="IPR058922">
    <property type="entry name" value="WHD_DRP"/>
</dbReference>
<dbReference type="RefSeq" id="XP_060676049.1">
    <property type="nucleotide sequence ID" value="XM_060820066.1"/>
</dbReference>
<dbReference type="Gene3D" id="1.10.10.10">
    <property type="entry name" value="Winged helix-like DNA-binding domain superfamily/Winged helix DNA-binding domain"/>
    <property type="match status" value="1"/>
</dbReference>
<dbReference type="RefSeq" id="XP_060675455.1">
    <property type="nucleotide sequence ID" value="XM_060819472.1"/>
</dbReference>
<organism evidence="5 7">
    <name type="scientific">Ziziphus jujuba</name>
    <name type="common">Chinese jujube</name>
    <name type="synonym">Ziziphus sativa</name>
    <dbReference type="NCBI Taxonomy" id="326968"/>
    <lineage>
        <taxon>Eukaryota</taxon>
        <taxon>Viridiplantae</taxon>
        <taxon>Streptophyta</taxon>
        <taxon>Embryophyta</taxon>
        <taxon>Tracheophyta</taxon>
        <taxon>Spermatophyta</taxon>
        <taxon>Magnoliopsida</taxon>
        <taxon>eudicotyledons</taxon>
        <taxon>Gunneridae</taxon>
        <taxon>Pentapetalae</taxon>
        <taxon>rosids</taxon>
        <taxon>fabids</taxon>
        <taxon>Rosales</taxon>
        <taxon>Rhamnaceae</taxon>
        <taxon>Paliureae</taxon>
        <taxon>Ziziphus</taxon>
    </lineage>
</organism>
<dbReference type="SUPFAM" id="SSF52058">
    <property type="entry name" value="L domain-like"/>
    <property type="match status" value="1"/>
</dbReference>
<evidence type="ECO:0000313" key="7">
    <source>
        <dbReference type="RefSeq" id="XP_060676049.1"/>
    </source>
</evidence>